<dbReference type="KEGG" id="vg:55412260"/>
<dbReference type="InterPro" id="IPR057004">
    <property type="entry name" value="Gp90-like"/>
</dbReference>
<dbReference type="GeneID" id="55412260"/>
<proteinExistence type="predicted"/>
<name>A0A6S4PE90_9CAUD</name>
<evidence type="ECO:0000313" key="1">
    <source>
        <dbReference type="EMBL" id="BAQ94368.1"/>
    </source>
</evidence>
<dbReference type="RefSeq" id="YP_009777624.1">
    <property type="nucleotide sequence ID" value="NC_047700.1"/>
</dbReference>
<dbReference type="Proteomes" id="UP000504913">
    <property type="component" value="Segment"/>
</dbReference>
<dbReference type="Pfam" id="PF23790">
    <property type="entry name" value="Kyano_Gp96"/>
    <property type="match status" value="1"/>
</dbReference>
<sequence length="114" mass="13430">MRKIESEMVAAVHNHRDWSKANTRVDIKGPHAMVFLHGNHIATLNRFDQTLEFYGGSDCRWFSRTTFSRLNALALQFCGVRPFYTHRYVPMISTRKGDREWTLRDFYSFNASHC</sequence>
<organism evidence="1 2">
    <name type="scientific">uncultured phage_MedDCM-OCT-S37-C6</name>
    <dbReference type="NCBI Taxonomy" id="2740804"/>
    <lineage>
        <taxon>Viruses</taxon>
        <taxon>Duplodnaviria</taxon>
        <taxon>Heunggongvirae</taxon>
        <taxon>Uroviricota</taxon>
        <taxon>Caudoviricetes</taxon>
        <taxon>Autographivirales</taxon>
        <taxon>Oinezvirus</taxon>
        <taxon>Oinezvirus S37C6</taxon>
    </lineage>
</organism>
<reference evidence="1 2" key="1">
    <citation type="journal article" date="2013" name="PLoS Genet.">
        <title>Expanding the Marine Virosphere Using Metagenomics.</title>
        <authorList>
            <person name="Mizuno C.M."/>
            <person name="Rodriguez-Valera F."/>
            <person name="Kimes N.E."/>
            <person name="Ghai R."/>
        </authorList>
    </citation>
    <scope>NUCLEOTIDE SEQUENCE [LARGE SCALE GENOMIC DNA]</scope>
    <source>
        <strain evidence="1">UvMED-CGR-C79-MedDCM-OCT-S37-C6</strain>
    </source>
</reference>
<dbReference type="EMBL" id="AP013546">
    <property type="protein sequence ID" value="BAQ94368.1"/>
    <property type="molecule type" value="Genomic_DNA"/>
</dbReference>
<evidence type="ECO:0000313" key="2">
    <source>
        <dbReference type="Proteomes" id="UP000504913"/>
    </source>
</evidence>
<accession>A0A6S4PE90</accession>
<keyword evidence="2" id="KW-1185">Reference proteome</keyword>
<protein>
    <submittedName>
        <fullName evidence="1">Uncharacterized protein</fullName>
    </submittedName>
</protein>